<evidence type="ECO:0000256" key="4">
    <source>
        <dbReference type="PROSITE-ProRule" id="PRU00339"/>
    </source>
</evidence>
<dbReference type="Pfam" id="PF13424">
    <property type="entry name" value="TPR_12"/>
    <property type="match status" value="5"/>
</dbReference>
<dbReference type="GO" id="GO:0001965">
    <property type="term" value="F:G-protein alpha-subunit binding"/>
    <property type="evidence" value="ECO:0007669"/>
    <property type="project" value="TreeGrafter"/>
</dbReference>
<dbReference type="GO" id="GO:0005938">
    <property type="term" value="C:cell cortex"/>
    <property type="evidence" value="ECO:0007669"/>
    <property type="project" value="TreeGrafter"/>
</dbReference>
<dbReference type="PANTHER" id="PTHR45954">
    <property type="entry name" value="LD33695P"/>
    <property type="match status" value="1"/>
</dbReference>
<dbReference type="Pfam" id="PF13181">
    <property type="entry name" value="TPR_8"/>
    <property type="match status" value="1"/>
</dbReference>
<feature type="repeat" description="TPR" evidence="4">
    <location>
        <begin position="294"/>
        <end position="327"/>
    </location>
</feature>
<dbReference type="InterPro" id="IPR052386">
    <property type="entry name" value="GPSM"/>
</dbReference>
<feature type="repeat" description="TPR" evidence="4">
    <location>
        <begin position="174"/>
        <end position="207"/>
    </location>
</feature>
<protein>
    <submittedName>
        <fullName evidence="7">Tetratricopeptide repeat protein 28</fullName>
    </submittedName>
</protein>
<dbReference type="EMBL" id="LSMT01000066">
    <property type="protein sequence ID" value="PFX29381.1"/>
    <property type="molecule type" value="Genomic_DNA"/>
</dbReference>
<feature type="repeat" description="TPR" evidence="4">
    <location>
        <begin position="214"/>
        <end position="247"/>
    </location>
</feature>
<dbReference type="Pfam" id="PF12770">
    <property type="entry name" value="CHAT"/>
    <property type="match status" value="1"/>
</dbReference>
<evidence type="ECO:0000313" key="8">
    <source>
        <dbReference type="Proteomes" id="UP000225706"/>
    </source>
</evidence>
<keyword evidence="5" id="KW-1133">Transmembrane helix</keyword>
<dbReference type="Gene3D" id="1.25.40.10">
    <property type="entry name" value="Tetratricopeptide repeat domain"/>
    <property type="match status" value="3"/>
</dbReference>
<evidence type="ECO:0000256" key="1">
    <source>
        <dbReference type="ARBA" id="ARBA00004496"/>
    </source>
</evidence>
<evidence type="ECO:0000256" key="3">
    <source>
        <dbReference type="ARBA" id="ARBA00022737"/>
    </source>
</evidence>
<dbReference type="InterPro" id="IPR024983">
    <property type="entry name" value="CHAT_dom"/>
</dbReference>
<gene>
    <name evidence="7" type="primary">TTC28</name>
    <name evidence="7" type="ORF">AWC38_SpisGene5871</name>
</gene>
<dbReference type="GO" id="GO:0005092">
    <property type="term" value="F:GDP-dissociation inhibitor activity"/>
    <property type="evidence" value="ECO:0007669"/>
    <property type="project" value="TreeGrafter"/>
</dbReference>
<dbReference type="PROSITE" id="PS50293">
    <property type="entry name" value="TPR_REGION"/>
    <property type="match status" value="1"/>
</dbReference>
<dbReference type="PROSITE" id="PS50005">
    <property type="entry name" value="TPR"/>
    <property type="match status" value="7"/>
</dbReference>
<dbReference type="SUPFAM" id="SSF48452">
    <property type="entry name" value="TPR-like"/>
    <property type="match status" value="3"/>
</dbReference>
<evidence type="ECO:0000256" key="5">
    <source>
        <dbReference type="SAM" id="Phobius"/>
    </source>
</evidence>
<feature type="transmembrane region" description="Helical" evidence="5">
    <location>
        <begin position="6"/>
        <end position="27"/>
    </location>
</feature>
<reference evidence="8" key="1">
    <citation type="journal article" date="2017" name="bioRxiv">
        <title>Comparative analysis of the genomes of Stylophora pistillata and Acropora digitifera provides evidence for extensive differences between species of corals.</title>
        <authorList>
            <person name="Voolstra C.R."/>
            <person name="Li Y."/>
            <person name="Liew Y.J."/>
            <person name="Baumgarten S."/>
            <person name="Zoccola D."/>
            <person name="Flot J.-F."/>
            <person name="Tambutte S."/>
            <person name="Allemand D."/>
            <person name="Aranda M."/>
        </authorList>
    </citation>
    <scope>NUCLEOTIDE SEQUENCE [LARGE SCALE GENOMIC DNA]</scope>
</reference>
<accession>A0A2B4SHN6</accession>
<dbReference type="Proteomes" id="UP000225706">
    <property type="component" value="Unassembled WGS sequence"/>
</dbReference>
<feature type="domain" description="CHAT" evidence="6">
    <location>
        <begin position="748"/>
        <end position="1023"/>
    </location>
</feature>
<comment type="caution">
    <text evidence="7">The sequence shown here is derived from an EMBL/GenBank/DDBJ whole genome shotgun (WGS) entry which is preliminary data.</text>
</comment>
<dbReference type="GO" id="GO:0000132">
    <property type="term" value="P:establishment of mitotic spindle orientation"/>
    <property type="evidence" value="ECO:0007669"/>
    <property type="project" value="TreeGrafter"/>
</dbReference>
<dbReference type="AlphaFoldDB" id="A0A2B4SHN6"/>
<dbReference type="InterPro" id="IPR019734">
    <property type="entry name" value="TPR_rpt"/>
</dbReference>
<keyword evidence="3" id="KW-0677">Repeat</keyword>
<keyword evidence="5" id="KW-0472">Membrane</keyword>
<name>A0A2B4SHN6_STYPI</name>
<dbReference type="SMART" id="SM00028">
    <property type="entry name" value="TPR"/>
    <property type="match status" value="11"/>
</dbReference>
<dbReference type="OrthoDB" id="5979705at2759"/>
<feature type="repeat" description="TPR" evidence="4">
    <location>
        <begin position="94"/>
        <end position="127"/>
    </location>
</feature>
<feature type="repeat" description="TPR" evidence="4">
    <location>
        <begin position="134"/>
        <end position="167"/>
    </location>
</feature>
<feature type="repeat" description="TPR" evidence="4">
    <location>
        <begin position="334"/>
        <end position="367"/>
    </location>
</feature>
<keyword evidence="2" id="KW-0963">Cytoplasm</keyword>
<evidence type="ECO:0000259" key="6">
    <source>
        <dbReference type="Pfam" id="PF12770"/>
    </source>
</evidence>
<keyword evidence="4" id="KW-0802">TPR repeat</keyword>
<evidence type="ECO:0000313" key="7">
    <source>
        <dbReference type="EMBL" id="PFX29381.1"/>
    </source>
</evidence>
<evidence type="ECO:0000256" key="2">
    <source>
        <dbReference type="ARBA" id="ARBA00022490"/>
    </source>
</evidence>
<sequence length="1146" mass="129418">MDNEEGLMVSAIVFGVVAYLLNTGRGLQAMKLGKECLIFLTSKARIKEYHWFYGAINLLMFDAAYKVSNYTSAERYAKELLIIYHASSDTLKEGRLSLVLGQIYQKQNEFEKAREYYQKAADITRSTGDKQTEERCYIMIGNLFNSLCEYHKAEEYYKKALTITVSNGERDREATIYGNLGTIVQSLGEYDRAEEYYKKALPIRKEIGDREGEAADYGNLGTLFHSLGEYKKAQEYTEKALAIRKEIGDREGEAADYGNLGTLFHSLGEYKKSQEYTEKALAVRKEIGDREGEAADYGNLGTLFHSLGDYKKAQEYTEKALAIRKQIGDRKGEATGYGNLGTLFQSFGEYKKAQEYTEKALAIRKEIGDREGEAADYGNLGTLFQSLGEYRKAQAYTENSLLIRVEIGDRKGEAADYGNLGALFHSLGEYRKAQTYTENALLIREEIGDRGGEAADYGNLGALFHSLGEYTKAKDFTEKGLAITKEIGDKKGEAALYGNLGALFHSLGELEKAEFYFREALLKCKGIGDSMTEFKVVCGLTVLELAQFNLEEAFSYLFQSIAKFEKLRNFVKGNDYFQISLLENYGVFPYDMLIKLLSFSGNFTHALYVEELRRARALADLMTSQYSAKEFQFSGDPRSWCGIHHIMKGEGICSGLYLSVDDEDARIWILKTSGEIHFRRKRLDSDRQFGNAGSVPDLKVFFSESFLHFGILPRDVCEDRSLNDERVPTSSDDVNRSPSTHNNMKKNLRLCYEIIVAPVADLLKEPEIIIVPDSCMYQVPFAALIDEGGRYLSETFKIRIAPSLTTLKLIKDSPPNYHSQSGALIVGEPEVSKVIYKGQPIFLEPLPGARREAEMIGKMLGVPPLLGRHATKKAVIEQMKSVALIHFAAHGYAERGEIALCPVSTTNNIPQEEEYLLTMADVSKVQLRAKLVVLSCCHSGRGETKVEGVIGIARAFLGSGARSVLVARWALNDESTEQFMNRFYEFLFRGESASESLHEVRKWMRNNGFPEVEKWAPFMLIGDNVTLRALKKVEKAVKKVVFQPVKKVFKEVIEKPVKSVLRAVGLKKVRKTYREFQKEVVHSRVTFTEDSYRAEKINPCPDGQHDIVKTEQPVEIRFEDNVIVLQDSYCRKCGQHFFNTKHKDEL</sequence>
<keyword evidence="5" id="KW-0812">Transmembrane</keyword>
<dbReference type="PANTHER" id="PTHR45954:SF1">
    <property type="entry name" value="LD33695P"/>
    <property type="match status" value="1"/>
</dbReference>
<proteinExistence type="predicted"/>
<comment type="subcellular location">
    <subcellularLocation>
        <location evidence="1">Cytoplasm</location>
    </subcellularLocation>
</comment>
<organism evidence="7 8">
    <name type="scientific">Stylophora pistillata</name>
    <name type="common">Smooth cauliflower coral</name>
    <dbReference type="NCBI Taxonomy" id="50429"/>
    <lineage>
        <taxon>Eukaryota</taxon>
        <taxon>Metazoa</taxon>
        <taxon>Cnidaria</taxon>
        <taxon>Anthozoa</taxon>
        <taxon>Hexacorallia</taxon>
        <taxon>Scleractinia</taxon>
        <taxon>Astrocoeniina</taxon>
        <taxon>Pocilloporidae</taxon>
        <taxon>Stylophora</taxon>
    </lineage>
</organism>
<feature type="repeat" description="TPR" evidence="4">
    <location>
        <begin position="254"/>
        <end position="287"/>
    </location>
</feature>
<keyword evidence="8" id="KW-1185">Reference proteome</keyword>
<dbReference type="InterPro" id="IPR011990">
    <property type="entry name" value="TPR-like_helical_dom_sf"/>
</dbReference>